<evidence type="ECO:0000313" key="5">
    <source>
        <dbReference type="EMBL" id="MER6984801.1"/>
    </source>
</evidence>
<dbReference type="Pfam" id="PF16197">
    <property type="entry name" value="KAsynt_C_assoc"/>
    <property type="match status" value="1"/>
</dbReference>
<protein>
    <submittedName>
        <fullName evidence="5">Type I polyketide synthase</fullName>
    </submittedName>
</protein>
<dbReference type="SUPFAM" id="SSF52151">
    <property type="entry name" value="FabD/lysophospholipase-like"/>
    <property type="match status" value="1"/>
</dbReference>
<dbReference type="InterPro" id="IPR001227">
    <property type="entry name" value="Ac_transferase_dom_sf"/>
</dbReference>
<organism evidence="5 6">
    <name type="scientific">Streptomyces carpinensis</name>
    <dbReference type="NCBI Taxonomy" id="66369"/>
    <lineage>
        <taxon>Bacteria</taxon>
        <taxon>Bacillati</taxon>
        <taxon>Actinomycetota</taxon>
        <taxon>Actinomycetes</taxon>
        <taxon>Kitasatosporales</taxon>
        <taxon>Streptomycetaceae</taxon>
        <taxon>Streptomyces</taxon>
    </lineage>
</organism>
<dbReference type="InterPro" id="IPR016039">
    <property type="entry name" value="Thiolase-like"/>
</dbReference>
<dbReference type="Pfam" id="PF00698">
    <property type="entry name" value="Acyl_transf_1"/>
    <property type="match status" value="1"/>
</dbReference>
<dbReference type="SMART" id="SM00827">
    <property type="entry name" value="PKS_AT"/>
    <property type="match status" value="1"/>
</dbReference>
<evidence type="ECO:0000259" key="4">
    <source>
        <dbReference type="PROSITE" id="PS52004"/>
    </source>
</evidence>
<dbReference type="Pfam" id="PF02801">
    <property type="entry name" value="Ketoacyl-synt_C"/>
    <property type="match status" value="1"/>
</dbReference>
<dbReference type="Gene3D" id="3.30.70.3290">
    <property type="match status" value="1"/>
</dbReference>
<dbReference type="SUPFAM" id="SSF55048">
    <property type="entry name" value="Probable ACP-binding domain of malonyl-CoA ACP transacylase"/>
    <property type="match status" value="1"/>
</dbReference>
<dbReference type="CDD" id="cd00833">
    <property type="entry name" value="PKS"/>
    <property type="match status" value="1"/>
</dbReference>
<keyword evidence="6" id="KW-1185">Reference proteome</keyword>
<dbReference type="InterPro" id="IPR016036">
    <property type="entry name" value="Malonyl_transacylase_ACP-bd"/>
</dbReference>
<keyword evidence="2" id="KW-0511">Multifunctional enzyme</keyword>
<feature type="non-terminal residue" evidence="5">
    <location>
        <position position="1"/>
    </location>
</feature>
<dbReference type="InterPro" id="IPR014043">
    <property type="entry name" value="Acyl_transferase_dom"/>
</dbReference>
<dbReference type="InterPro" id="IPR032821">
    <property type="entry name" value="PKS_assoc"/>
</dbReference>
<dbReference type="PROSITE" id="PS52004">
    <property type="entry name" value="KS3_2"/>
    <property type="match status" value="1"/>
</dbReference>
<dbReference type="Gene3D" id="3.40.366.10">
    <property type="entry name" value="Malonyl-Coenzyme A Acyl Carrier Protein, domain 2"/>
    <property type="match status" value="1"/>
</dbReference>
<dbReference type="InterPro" id="IPR020841">
    <property type="entry name" value="PKS_Beta-ketoAc_synthase_dom"/>
</dbReference>
<reference evidence="5 6" key="1">
    <citation type="submission" date="2024-06" db="EMBL/GenBank/DDBJ databases">
        <title>The Natural Products Discovery Center: Release of the First 8490 Sequenced Strains for Exploring Actinobacteria Biosynthetic Diversity.</title>
        <authorList>
            <person name="Kalkreuter E."/>
            <person name="Kautsar S.A."/>
            <person name="Yang D."/>
            <person name="Bader C.D."/>
            <person name="Teijaro C.N."/>
            <person name="Fluegel L."/>
            <person name="Davis C.M."/>
            <person name="Simpson J.R."/>
            <person name="Lauterbach L."/>
            <person name="Steele A.D."/>
            <person name="Gui C."/>
            <person name="Meng S."/>
            <person name="Li G."/>
            <person name="Viehrig K."/>
            <person name="Ye F."/>
            <person name="Su P."/>
            <person name="Kiefer A.F."/>
            <person name="Nichols A."/>
            <person name="Cepeda A.J."/>
            <person name="Yan W."/>
            <person name="Fan B."/>
            <person name="Jiang Y."/>
            <person name="Adhikari A."/>
            <person name="Zheng C.-J."/>
            <person name="Schuster L."/>
            <person name="Cowan T.M."/>
            <person name="Smanski M.J."/>
            <person name="Chevrette M.G."/>
            <person name="De Carvalho L.P.S."/>
            <person name="Shen B."/>
        </authorList>
    </citation>
    <scope>NUCLEOTIDE SEQUENCE [LARGE SCALE GENOMIC DNA]</scope>
    <source>
        <strain evidence="5 6">NPDC000634</strain>
    </source>
</reference>
<keyword evidence="3" id="KW-0012">Acyltransferase</keyword>
<evidence type="ECO:0000313" key="6">
    <source>
        <dbReference type="Proteomes" id="UP001458415"/>
    </source>
</evidence>
<name>A0ABV1WKS2_9ACTN</name>
<dbReference type="Proteomes" id="UP001458415">
    <property type="component" value="Unassembled WGS sequence"/>
</dbReference>
<proteinExistence type="predicted"/>
<comment type="caution">
    <text evidence="5">The sequence shown here is derived from an EMBL/GenBank/DDBJ whole genome shotgun (WGS) entry which is preliminary data.</text>
</comment>
<feature type="domain" description="Ketosynthase family 3 (KS3)" evidence="4">
    <location>
        <begin position="1"/>
        <end position="137"/>
    </location>
</feature>
<keyword evidence="1" id="KW-0808">Transferase</keyword>
<dbReference type="InterPro" id="IPR014031">
    <property type="entry name" value="Ketoacyl_synth_C"/>
</dbReference>
<dbReference type="InterPro" id="IPR050091">
    <property type="entry name" value="PKS_NRPS_Biosynth_Enz"/>
</dbReference>
<dbReference type="PANTHER" id="PTHR43775:SF51">
    <property type="entry name" value="INACTIVE PHENOLPHTHIOCEROL SYNTHESIS POLYKETIDE SYNTHASE TYPE I PKS1-RELATED"/>
    <property type="match status" value="1"/>
</dbReference>
<dbReference type="PANTHER" id="PTHR43775">
    <property type="entry name" value="FATTY ACID SYNTHASE"/>
    <property type="match status" value="1"/>
</dbReference>
<feature type="non-terminal residue" evidence="5">
    <location>
        <position position="432"/>
    </location>
</feature>
<sequence>ALADAGLGGADVDAVEAHGTGTRLGDPIEAQALLATYGRGRADERPVWLGSIKSNFGHTQAAAGVAGVIKMVMAMRHGVLPRTLHVDAPSRQVDWEAGRVELLTEAREWPQAVGRPRRAGVSSFGLSGTNAHVIVEEAPGEAVAEGGVVAPAVVPWVVSAKSVEALAAQARRLVDVGAGSGDVVDVGYSLATTRAHLEHRACVVGGDREAMLRGLTALAEGDADGVQGVVSGVSGTGRTALLFTGQGAQRLGMGSGLYDAFPVFATALDEVTVELDRYLDRPLREVMWGEDAEALNATAFAQPALFAIEVALFRLVEAWGVRPDVLVGHSIGELAAAHVAGVLSLADAARLVVARGRLMQALPEGGAMVAVQASEDEVLPLLSEGVSIAAVNGPTSVVVSGAVDEVLAIGEHFSAQGRKTSRLSVSHAFHSP</sequence>
<evidence type="ECO:0000256" key="2">
    <source>
        <dbReference type="ARBA" id="ARBA00023268"/>
    </source>
</evidence>
<accession>A0ABV1WKS2</accession>
<dbReference type="SUPFAM" id="SSF53901">
    <property type="entry name" value="Thiolase-like"/>
    <property type="match status" value="1"/>
</dbReference>
<dbReference type="Gene3D" id="3.40.47.10">
    <property type="match status" value="1"/>
</dbReference>
<dbReference type="SMART" id="SM00825">
    <property type="entry name" value="PKS_KS"/>
    <property type="match status" value="1"/>
</dbReference>
<evidence type="ECO:0000256" key="3">
    <source>
        <dbReference type="ARBA" id="ARBA00023315"/>
    </source>
</evidence>
<dbReference type="InterPro" id="IPR016035">
    <property type="entry name" value="Acyl_Trfase/lysoPLipase"/>
</dbReference>
<gene>
    <name evidence="5" type="ORF">ABT317_49665</name>
</gene>
<evidence type="ECO:0000256" key="1">
    <source>
        <dbReference type="ARBA" id="ARBA00022679"/>
    </source>
</evidence>
<dbReference type="EMBL" id="JBEPCU010002019">
    <property type="protein sequence ID" value="MER6984801.1"/>
    <property type="molecule type" value="Genomic_DNA"/>
</dbReference>